<reference evidence="1" key="1">
    <citation type="journal article" date="2015" name="Nature">
        <title>Complex archaea that bridge the gap between prokaryotes and eukaryotes.</title>
        <authorList>
            <person name="Spang A."/>
            <person name="Saw J.H."/>
            <person name="Jorgensen S.L."/>
            <person name="Zaremba-Niedzwiedzka K."/>
            <person name="Martijn J."/>
            <person name="Lind A.E."/>
            <person name="van Eijk R."/>
            <person name="Schleper C."/>
            <person name="Guy L."/>
            <person name="Ettema T.J."/>
        </authorList>
    </citation>
    <scope>NUCLEOTIDE SEQUENCE</scope>
</reference>
<evidence type="ECO:0000313" key="1">
    <source>
        <dbReference type="EMBL" id="KKM71667.1"/>
    </source>
</evidence>
<name>A0A0F9MR21_9ZZZZ</name>
<proteinExistence type="predicted"/>
<gene>
    <name evidence="1" type="ORF">LCGC14_1428290</name>
</gene>
<organism evidence="1">
    <name type="scientific">marine sediment metagenome</name>
    <dbReference type="NCBI Taxonomy" id="412755"/>
    <lineage>
        <taxon>unclassified sequences</taxon>
        <taxon>metagenomes</taxon>
        <taxon>ecological metagenomes</taxon>
    </lineage>
</organism>
<dbReference type="AlphaFoldDB" id="A0A0F9MR21"/>
<dbReference type="EMBL" id="LAZR01009595">
    <property type="protein sequence ID" value="KKM71667.1"/>
    <property type="molecule type" value="Genomic_DNA"/>
</dbReference>
<sequence>MSDFTLEQKYDELLEKYTHLLMLARTGLESCATCKGSGTMKFGLVTDPDRAIVSCDSCGRAELKHFVETIGD</sequence>
<accession>A0A0F9MR21</accession>
<protein>
    <submittedName>
        <fullName evidence="1">Uncharacterized protein</fullName>
    </submittedName>
</protein>
<comment type="caution">
    <text evidence="1">The sequence shown here is derived from an EMBL/GenBank/DDBJ whole genome shotgun (WGS) entry which is preliminary data.</text>
</comment>